<sequence>MPMKKKWFIFTILILLAGCSEATIEWTDFLEFQGDQYLASPHVEISDPNFIGEPIGEIKKKLKDHVKNAKYTPKNGDAAYLEAGTKLYSVINHSHLVAVRDSNKINGYKIYVKEGYVSDKRILEQIDPPSFKKIEVYEEVEYNQFLFKKLIEKNEELQTLIALLQSNQTNDSVVYREEDPQSKAFTFILYSTSPIAEKHAIYFNGEHYFDKNHHILSKKIEDFLVGTEESESG</sequence>
<feature type="chain" id="PRO_5047047301" evidence="1">
    <location>
        <begin position="23"/>
        <end position="233"/>
    </location>
</feature>
<proteinExistence type="predicted"/>
<reference evidence="2 3" key="1">
    <citation type="submission" date="2021-03" db="EMBL/GenBank/DDBJ databases">
        <title>Antimicrobial resistance genes in bacteria isolated from Japanese honey, and their potential for conferring macrolide and lincosamide resistance in the American foulbrood pathogen Paenibacillus larvae.</title>
        <authorList>
            <person name="Okamoto M."/>
            <person name="Kumagai M."/>
            <person name="Kanamori H."/>
            <person name="Takamatsu D."/>
        </authorList>
    </citation>
    <scope>NUCLEOTIDE SEQUENCE [LARGE SCALE GENOMIC DNA]</scope>
    <source>
        <strain evidence="2 3">J8TS2</strain>
    </source>
</reference>
<dbReference type="Proteomes" id="UP000679950">
    <property type="component" value="Unassembled WGS sequence"/>
</dbReference>
<feature type="signal peptide" evidence="1">
    <location>
        <begin position="1"/>
        <end position="22"/>
    </location>
</feature>
<accession>A0ABQ4KM64</accession>
<organism evidence="2 3">
    <name type="scientific">Lederbergia ruris</name>
    <dbReference type="NCBI Taxonomy" id="217495"/>
    <lineage>
        <taxon>Bacteria</taxon>
        <taxon>Bacillati</taxon>
        <taxon>Bacillota</taxon>
        <taxon>Bacilli</taxon>
        <taxon>Bacillales</taxon>
        <taxon>Bacillaceae</taxon>
        <taxon>Lederbergia</taxon>
    </lineage>
</organism>
<name>A0ABQ4KM64_9BACI</name>
<dbReference type="PROSITE" id="PS51257">
    <property type="entry name" value="PROKAR_LIPOPROTEIN"/>
    <property type="match status" value="1"/>
</dbReference>
<protein>
    <submittedName>
        <fullName evidence="2">Uncharacterized protein</fullName>
    </submittedName>
</protein>
<evidence type="ECO:0000256" key="1">
    <source>
        <dbReference type="SAM" id="SignalP"/>
    </source>
</evidence>
<keyword evidence="3" id="KW-1185">Reference proteome</keyword>
<keyword evidence="1" id="KW-0732">Signal</keyword>
<evidence type="ECO:0000313" key="2">
    <source>
        <dbReference type="EMBL" id="GIN59028.1"/>
    </source>
</evidence>
<dbReference type="EMBL" id="BORB01000034">
    <property type="protein sequence ID" value="GIN59028.1"/>
    <property type="molecule type" value="Genomic_DNA"/>
</dbReference>
<evidence type="ECO:0000313" key="3">
    <source>
        <dbReference type="Proteomes" id="UP000679950"/>
    </source>
</evidence>
<comment type="caution">
    <text evidence="2">The sequence shown here is derived from an EMBL/GenBank/DDBJ whole genome shotgun (WGS) entry which is preliminary data.</text>
</comment>
<gene>
    <name evidence="2" type="ORF">J8TS2_33470</name>
</gene>